<accession>A0A2A9PK71</accession>
<evidence type="ECO:0000313" key="2">
    <source>
        <dbReference type="Proteomes" id="UP000037136"/>
    </source>
</evidence>
<evidence type="ECO:0000313" key="1">
    <source>
        <dbReference type="EMBL" id="PFH61624.1"/>
    </source>
</evidence>
<dbReference type="Proteomes" id="UP000037136">
    <property type="component" value="Unassembled WGS sequence"/>
</dbReference>
<proteinExistence type="predicted"/>
<comment type="caution">
    <text evidence="1">The sequence shown here is derived from an EMBL/GenBank/DDBJ whole genome shotgun (WGS) entry which is preliminary data.</text>
</comment>
<sequence>MGRVEWRARVRASHWERAKSSYGSVGMRRLSSLRCWLSFTYIIQSREQLISDPLQPRMYFSHRNDPDDSGRDNERGWLRIQQGTRVDSNPLLISKSRPRSAWFHTLRSSPV</sequence>
<dbReference type="EMBL" id="LAZP02000062">
    <property type="protein sequence ID" value="PFH61624.1"/>
    <property type="molecule type" value="Genomic_DNA"/>
</dbReference>
<dbReference type="AlphaFoldDB" id="A0A2A9PK71"/>
<gene>
    <name evidence="1" type="ORF">XA68_16799</name>
</gene>
<reference evidence="1 2" key="2">
    <citation type="journal article" date="2017" name="Sci. Rep.">
        <title>Ant-infecting Ophiocordyceps genomes reveal a high diversity of potential behavioral manipulation genes and a possible major role for enterotoxins.</title>
        <authorList>
            <person name="de Bekker C."/>
            <person name="Ohm R.A."/>
            <person name="Evans H.C."/>
            <person name="Brachmann A."/>
            <person name="Hughes D.P."/>
        </authorList>
    </citation>
    <scope>NUCLEOTIDE SEQUENCE [LARGE SCALE GENOMIC DNA]</scope>
    <source>
        <strain evidence="1 2">SC16a</strain>
    </source>
</reference>
<keyword evidence="2" id="KW-1185">Reference proteome</keyword>
<protein>
    <submittedName>
        <fullName evidence="1">Uncharacterized protein</fullName>
    </submittedName>
</protein>
<reference evidence="1 2" key="1">
    <citation type="journal article" date="2015" name="BMC Genomics">
        <title>Gene expression during zombie ant biting behavior reflects the complexity underlying fungal parasitic behavioral manipulation.</title>
        <authorList>
            <person name="de Bekker C."/>
            <person name="Ohm R.A."/>
            <person name="Loreto R.G."/>
            <person name="Sebastian A."/>
            <person name="Albert I."/>
            <person name="Merrow M."/>
            <person name="Brachmann A."/>
            <person name="Hughes D.P."/>
        </authorList>
    </citation>
    <scope>NUCLEOTIDE SEQUENCE [LARGE SCALE GENOMIC DNA]</scope>
    <source>
        <strain evidence="1 2">SC16a</strain>
    </source>
</reference>
<name>A0A2A9PK71_OPHUN</name>
<organism evidence="1 2">
    <name type="scientific">Ophiocordyceps unilateralis</name>
    <name type="common">Zombie-ant fungus</name>
    <name type="synonym">Torrubia unilateralis</name>
    <dbReference type="NCBI Taxonomy" id="268505"/>
    <lineage>
        <taxon>Eukaryota</taxon>
        <taxon>Fungi</taxon>
        <taxon>Dikarya</taxon>
        <taxon>Ascomycota</taxon>
        <taxon>Pezizomycotina</taxon>
        <taxon>Sordariomycetes</taxon>
        <taxon>Hypocreomycetidae</taxon>
        <taxon>Hypocreales</taxon>
        <taxon>Ophiocordycipitaceae</taxon>
        <taxon>Ophiocordyceps</taxon>
    </lineage>
</organism>